<evidence type="ECO:0008006" key="3">
    <source>
        <dbReference type="Google" id="ProtNLM"/>
    </source>
</evidence>
<dbReference type="InterPro" id="IPR042529">
    <property type="entry name" value="IF_2B-like_C"/>
</dbReference>
<dbReference type="PANTHER" id="PTHR43475:SF1">
    <property type="entry name" value="METHYLTHIORIBOSE-1-PHOSPHATE ISOMERASE"/>
    <property type="match status" value="1"/>
</dbReference>
<dbReference type="Gene3D" id="3.40.50.10470">
    <property type="entry name" value="Translation initiation factor eif-2b, domain 2"/>
    <property type="match status" value="1"/>
</dbReference>
<dbReference type="Proteomes" id="UP000885779">
    <property type="component" value="Unassembled WGS sequence"/>
</dbReference>
<name>A0A7V4U2E7_CALAY</name>
<dbReference type="GO" id="GO:0046523">
    <property type="term" value="F:S-methyl-5-thioribose-1-phosphate isomerase activity"/>
    <property type="evidence" value="ECO:0007669"/>
    <property type="project" value="TreeGrafter"/>
</dbReference>
<dbReference type="GO" id="GO:0019509">
    <property type="term" value="P:L-methionine salvage from methylthioadenosine"/>
    <property type="evidence" value="ECO:0007669"/>
    <property type="project" value="TreeGrafter"/>
</dbReference>
<evidence type="ECO:0000313" key="2">
    <source>
        <dbReference type="EMBL" id="HGY56678.1"/>
    </source>
</evidence>
<protein>
    <recommendedName>
        <fullName evidence="3">Translation initiation factor eIF-2B</fullName>
    </recommendedName>
</protein>
<organism evidence="2">
    <name type="scientific">Caldithrix abyssi</name>
    <dbReference type="NCBI Taxonomy" id="187145"/>
    <lineage>
        <taxon>Bacteria</taxon>
        <taxon>Pseudomonadati</taxon>
        <taxon>Calditrichota</taxon>
        <taxon>Calditrichia</taxon>
        <taxon>Calditrichales</taxon>
        <taxon>Calditrichaceae</taxon>
        <taxon>Caldithrix</taxon>
    </lineage>
</organism>
<proteinExistence type="inferred from homology"/>
<evidence type="ECO:0000256" key="1">
    <source>
        <dbReference type="RuleBase" id="RU003814"/>
    </source>
</evidence>
<dbReference type="PANTHER" id="PTHR43475">
    <property type="entry name" value="METHYLTHIORIBOSE-1-PHOSPHATE ISOMERASE"/>
    <property type="match status" value="1"/>
</dbReference>
<dbReference type="SUPFAM" id="SSF100950">
    <property type="entry name" value="NagB/RpiA/CoA transferase-like"/>
    <property type="match status" value="1"/>
</dbReference>
<dbReference type="InterPro" id="IPR037171">
    <property type="entry name" value="NagB/RpiA_transferase-like"/>
</dbReference>
<dbReference type="EMBL" id="DRQG01000123">
    <property type="protein sequence ID" value="HGY56678.1"/>
    <property type="molecule type" value="Genomic_DNA"/>
</dbReference>
<reference evidence="2" key="1">
    <citation type="journal article" date="2020" name="mSystems">
        <title>Genome- and Community-Level Interaction Insights into Carbon Utilization and Element Cycling Functions of Hydrothermarchaeota in Hydrothermal Sediment.</title>
        <authorList>
            <person name="Zhou Z."/>
            <person name="Liu Y."/>
            <person name="Xu W."/>
            <person name="Pan J."/>
            <person name="Luo Z.H."/>
            <person name="Li M."/>
        </authorList>
    </citation>
    <scope>NUCLEOTIDE SEQUENCE [LARGE SCALE GENOMIC DNA]</scope>
    <source>
        <strain evidence="2">HyVt-577</strain>
    </source>
</reference>
<comment type="caution">
    <text evidence="2">The sequence shown here is derived from an EMBL/GenBank/DDBJ whole genome shotgun (WGS) entry which is preliminary data.</text>
</comment>
<dbReference type="Pfam" id="PF01008">
    <property type="entry name" value="IF-2B"/>
    <property type="match status" value="1"/>
</dbReference>
<sequence length="298" mass="33689">MGKIKLEDLLNDNRSGSLDLTEKMLELFQNVLNEGITQKADSEELYKHLQNISKNLIKKQPNMALLRRVSATYLLYFKRLINSDKTPDEVFSLSAAKIDLLKDEIKSNVNKIAQFGCRIIANGNKIMTISQSRHIVNILLAAHKSKRRFEVFCLKSHPPDEGIEMAEFLASKGIKVTVIADNNMGVFMPQMNLVLIGADRIYETGIINKAGTLPLCLTAKHFNIPVYLAAETEKVLLESERSIKKSSYAPEEVYNGKAKGVSAQNIYFERIPLDLIHKVICEDSVFESYEFKNWYLGG</sequence>
<comment type="similarity">
    <text evidence="1">Belongs to the eIF-2B alpha/beta/delta subunits family.</text>
</comment>
<accession>A0A7V4U2E7</accession>
<gene>
    <name evidence="2" type="ORF">ENK44_13300</name>
</gene>
<dbReference type="AlphaFoldDB" id="A0A7V4U2E7"/>
<dbReference type="InterPro" id="IPR000649">
    <property type="entry name" value="IF-2B-related"/>
</dbReference>